<feature type="domain" description="Peptidase M16 N-terminal" evidence="3">
    <location>
        <begin position="527"/>
        <end position="640"/>
    </location>
</feature>
<dbReference type="AlphaFoldDB" id="A0A3Q9BSS8"/>
<evidence type="ECO:0000259" key="4">
    <source>
        <dbReference type="Pfam" id="PF05193"/>
    </source>
</evidence>
<dbReference type="Gene3D" id="3.30.830.10">
    <property type="entry name" value="Metalloenzyme, LuxS/M16 peptidase-like"/>
    <property type="match status" value="4"/>
</dbReference>
<keyword evidence="6" id="KW-1185">Reference proteome</keyword>
<feature type="domain" description="Peptidase M16 N-terminal" evidence="3">
    <location>
        <begin position="61"/>
        <end position="218"/>
    </location>
</feature>
<gene>
    <name evidence="5" type="ORF">EJN92_13135</name>
</gene>
<dbReference type="PANTHER" id="PTHR11851">
    <property type="entry name" value="METALLOPROTEASE"/>
    <property type="match status" value="1"/>
</dbReference>
<dbReference type="InterPro" id="IPR011765">
    <property type="entry name" value="Pept_M16_N"/>
</dbReference>
<feature type="signal peptide" evidence="2">
    <location>
        <begin position="1"/>
        <end position="21"/>
    </location>
</feature>
<organism evidence="5 6">
    <name type="scientific">Undibacterium parvum</name>
    <dbReference type="NCBI Taxonomy" id="401471"/>
    <lineage>
        <taxon>Bacteria</taxon>
        <taxon>Pseudomonadati</taxon>
        <taxon>Pseudomonadota</taxon>
        <taxon>Betaproteobacteria</taxon>
        <taxon>Burkholderiales</taxon>
        <taxon>Oxalobacteraceae</taxon>
        <taxon>Undibacterium</taxon>
    </lineage>
</organism>
<keyword evidence="2" id="KW-0732">Signal</keyword>
<feature type="domain" description="Peptidase M16 C-terminal" evidence="4">
    <location>
        <begin position="227"/>
        <end position="402"/>
    </location>
</feature>
<evidence type="ECO:0000313" key="5">
    <source>
        <dbReference type="EMBL" id="AZP12864.1"/>
    </source>
</evidence>
<sequence length="939" mass="101729">MKLLTVLMLSAGILSPGLAYSQIPADAAPPQLSRSAALAAPVKVTTVEGITEYRLANGLRVMLFPDPSKASLTTNIIYMVGSRHENYGETGMAHLLEHLLFKPSANFGVKKGTKTPVEVLNAIGGQFNGTTWYDRTNYFATFPANDDNLRQMLALEADRMVNAAIDQNDLWNTKTNKGEMTVVRNEFEMGESDPIAVTTERIQAVAYDWHNYGKSTIGARSDIEQVNIPRLRAFYKNFYQPDNAALMVAGRFDEAKVLKQVNELFGRIPKPSRVLQPTYTAEPTQDGERAVTVRRSGGTQFIGAGYHAAPSGHPDAVALSLLSRILVDAPSGRLHKALVETKLATRLEHDPVSNLEPGYRIFGAVVAKEGNLDLTQDAMLKVLENLKTQPITEAEVARAKQQINKGIELAMADTANLTIALTESMAAGDWRLFFLQRDQMEKMDAASVQAAAVKYLKPSNRTLGRFIPTDNADRTEVPAKTDVMAALKAYSGRAAVAQGEAFDTSPMNIETRTQRFTLPGGLKAALLPKKTKGATVSATLQLRLGSEDSLKGKAQIGEFAASMLLSGTDRLSRQEIKDSFDQLKAQVSISGNAEGITANITSTKENLPAVIDLLSEVLKKSNFPAKEFQEQQLAAINRAEQEIPEPEPLASNAMARLIDATPAGHVRHVGSLQEQLAETKAVTVEAVRAFHTAFYGANNATFSAVGNFDEIALKAQLASRFGMWKSTQAYVRIPRSIKTVAGAKIALETPDKANSMLLAVQPLTINDSASTYPALLIANHMLGGGALRSRLADRIRQKEGLSYGVGSQLNVPALDPAGMWVAYAISAPQNTAKVEAALREEVQRALSSGFTEEELLDAKKAWKQSNEVNRTSDASLAQRLASYLKIDRNMLHDNELEAKVAALSLAQVNDALRQNLKAVNISVISAGDFAKAAKDGASK</sequence>
<dbReference type="GO" id="GO:0046872">
    <property type="term" value="F:metal ion binding"/>
    <property type="evidence" value="ECO:0007669"/>
    <property type="project" value="InterPro"/>
</dbReference>
<reference evidence="5 6" key="1">
    <citation type="journal article" date="2011" name="Int. J. Syst. Evol. Microbiol.">
        <title>Description of Undibacterium oligocarboniphilum sp. nov., isolated from purified water, and Undibacterium pigrum strain CCUG 49012 as the type strain of Undibacterium parvum sp. nov., and emended descriptions of the genus Undibacterium and the species Undibacterium pigrum.</title>
        <authorList>
            <person name="Eder W."/>
            <person name="Wanner G."/>
            <person name="Ludwig W."/>
            <person name="Busse H.J."/>
            <person name="Ziemke-Kageler F."/>
            <person name="Lang E."/>
        </authorList>
    </citation>
    <scope>NUCLEOTIDE SEQUENCE [LARGE SCALE GENOMIC DNA]</scope>
    <source>
        <strain evidence="5 6">DSM 23061</strain>
    </source>
</reference>
<dbReference type="RefSeq" id="WP_126128243.1">
    <property type="nucleotide sequence ID" value="NZ_CP034464.1"/>
</dbReference>
<dbReference type="OrthoDB" id="9811314at2"/>
<dbReference type="Proteomes" id="UP000275663">
    <property type="component" value="Chromosome"/>
</dbReference>
<dbReference type="PANTHER" id="PTHR11851:SF49">
    <property type="entry name" value="MITOCHONDRIAL-PROCESSING PEPTIDASE SUBUNIT ALPHA"/>
    <property type="match status" value="1"/>
</dbReference>
<evidence type="ECO:0000256" key="1">
    <source>
        <dbReference type="ARBA" id="ARBA00007261"/>
    </source>
</evidence>
<comment type="similarity">
    <text evidence="1">Belongs to the peptidase M16 family.</text>
</comment>
<evidence type="ECO:0000256" key="2">
    <source>
        <dbReference type="SAM" id="SignalP"/>
    </source>
</evidence>
<dbReference type="InterPro" id="IPR011249">
    <property type="entry name" value="Metalloenz_LuxS/M16"/>
</dbReference>
<feature type="chain" id="PRO_5018552147" evidence="2">
    <location>
        <begin position="22"/>
        <end position="939"/>
    </location>
</feature>
<dbReference type="InterPro" id="IPR050361">
    <property type="entry name" value="MPP/UQCRC_Complex"/>
</dbReference>
<feature type="domain" description="Peptidase M16 C-terminal" evidence="4">
    <location>
        <begin position="682"/>
        <end position="860"/>
    </location>
</feature>
<evidence type="ECO:0000313" key="6">
    <source>
        <dbReference type="Proteomes" id="UP000275663"/>
    </source>
</evidence>
<dbReference type="EMBL" id="CP034464">
    <property type="protein sequence ID" value="AZP12864.1"/>
    <property type="molecule type" value="Genomic_DNA"/>
</dbReference>
<dbReference type="InterPro" id="IPR007863">
    <property type="entry name" value="Peptidase_M16_C"/>
</dbReference>
<dbReference type="Pfam" id="PF05193">
    <property type="entry name" value="Peptidase_M16_C"/>
    <property type="match status" value="2"/>
</dbReference>
<evidence type="ECO:0000259" key="3">
    <source>
        <dbReference type="Pfam" id="PF00675"/>
    </source>
</evidence>
<dbReference type="Pfam" id="PF00675">
    <property type="entry name" value="Peptidase_M16"/>
    <property type="match status" value="2"/>
</dbReference>
<accession>A0A3Q9BSS8</accession>
<protein>
    <submittedName>
        <fullName evidence="5">Insulinase family protein</fullName>
    </submittedName>
</protein>
<name>A0A3Q9BSS8_9BURK</name>
<proteinExistence type="inferred from homology"/>
<dbReference type="KEGG" id="upv:EJN92_13135"/>
<dbReference type="SUPFAM" id="SSF63411">
    <property type="entry name" value="LuxS/MPP-like metallohydrolase"/>
    <property type="match status" value="4"/>
</dbReference>